<dbReference type="InterPro" id="IPR018060">
    <property type="entry name" value="HTH_AraC"/>
</dbReference>
<protein>
    <submittedName>
        <fullName evidence="6">AraC family transcriptional regulator</fullName>
    </submittedName>
</protein>
<dbReference type="PANTHER" id="PTHR46796">
    <property type="entry name" value="HTH-TYPE TRANSCRIPTIONAL ACTIVATOR RHAS-RELATED"/>
    <property type="match status" value="1"/>
</dbReference>
<evidence type="ECO:0000256" key="3">
    <source>
        <dbReference type="ARBA" id="ARBA00023163"/>
    </source>
</evidence>
<keyword evidence="1" id="KW-0805">Transcription regulation</keyword>
<dbReference type="InterPro" id="IPR009057">
    <property type="entry name" value="Homeodomain-like_sf"/>
</dbReference>
<dbReference type="InterPro" id="IPR050204">
    <property type="entry name" value="AraC_XylS_family_regulators"/>
</dbReference>
<reference evidence="6" key="1">
    <citation type="submission" date="2022-10" db="EMBL/GenBank/DDBJ databases">
        <title>The complete genomes of actinobacterial strains from the NBC collection.</title>
        <authorList>
            <person name="Joergensen T.S."/>
            <person name="Alvarez Arevalo M."/>
            <person name="Sterndorff E.B."/>
            <person name="Faurdal D."/>
            <person name="Vuksanovic O."/>
            <person name="Mourched A.-S."/>
            <person name="Charusanti P."/>
            <person name="Shaw S."/>
            <person name="Blin K."/>
            <person name="Weber T."/>
        </authorList>
    </citation>
    <scope>NUCLEOTIDE SEQUENCE</scope>
    <source>
        <strain evidence="6">NBC_00222</strain>
    </source>
</reference>
<dbReference type="SUPFAM" id="SSF46689">
    <property type="entry name" value="Homeodomain-like"/>
    <property type="match status" value="1"/>
</dbReference>
<proteinExistence type="predicted"/>
<gene>
    <name evidence="6" type="ORF">OHA16_32745</name>
</gene>
<dbReference type="Gene3D" id="1.10.10.60">
    <property type="entry name" value="Homeodomain-like"/>
    <property type="match status" value="1"/>
</dbReference>
<evidence type="ECO:0000313" key="6">
    <source>
        <dbReference type="EMBL" id="WUQ87314.1"/>
    </source>
</evidence>
<evidence type="ECO:0000259" key="5">
    <source>
        <dbReference type="PROSITE" id="PS01124"/>
    </source>
</evidence>
<dbReference type="Pfam" id="PF12833">
    <property type="entry name" value="HTH_18"/>
    <property type="match status" value="1"/>
</dbReference>
<evidence type="ECO:0000256" key="1">
    <source>
        <dbReference type="ARBA" id="ARBA00023015"/>
    </source>
</evidence>
<evidence type="ECO:0000256" key="2">
    <source>
        <dbReference type="ARBA" id="ARBA00023125"/>
    </source>
</evidence>
<sequence>MAVERASLLSGDDLCVADVSCQDPPDGWTELRPAPVFGLVMLRRGMFRGRIDGVDQVLDPACVYVERVGCEQQFAHPCGGDLYTELVLSEPRTAELLGGDPEVPQGLVFTTPRMALAHRMLVVRARGGADPFELAERAVALAGEVLAALAPARVASGRPVRDAARRRLVDAARAALAADLGLGLDELGRAVGCSPHHLSRIFRAGTGEGIARYRNRLRVTLALERLTEGETRLALLAQELGFTDQAHLTRVVHRAAGLPPGRLRALLGPRPAGSGGVTTPERA</sequence>
<keyword evidence="7" id="KW-1185">Reference proteome</keyword>
<name>A0ABZ1UB52_9ACTN</name>
<dbReference type="Proteomes" id="UP001432222">
    <property type="component" value="Chromosome"/>
</dbReference>
<accession>A0ABZ1UB52</accession>
<keyword evidence="2" id="KW-0238">DNA-binding</keyword>
<feature type="compositionally biased region" description="Low complexity" evidence="4">
    <location>
        <begin position="263"/>
        <end position="272"/>
    </location>
</feature>
<dbReference type="EMBL" id="CP108110">
    <property type="protein sequence ID" value="WUQ87314.1"/>
    <property type="molecule type" value="Genomic_DNA"/>
</dbReference>
<dbReference type="SMART" id="SM00342">
    <property type="entry name" value="HTH_ARAC"/>
    <property type="match status" value="1"/>
</dbReference>
<feature type="region of interest" description="Disordered" evidence="4">
    <location>
        <begin position="263"/>
        <end position="283"/>
    </location>
</feature>
<organism evidence="6 7">
    <name type="scientific">Kitasatospora purpeofusca</name>
    <dbReference type="NCBI Taxonomy" id="67352"/>
    <lineage>
        <taxon>Bacteria</taxon>
        <taxon>Bacillati</taxon>
        <taxon>Actinomycetota</taxon>
        <taxon>Actinomycetes</taxon>
        <taxon>Kitasatosporales</taxon>
        <taxon>Streptomycetaceae</taxon>
        <taxon>Kitasatospora</taxon>
    </lineage>
</organism>
<keyword evidence="3" id="KW-0804">Transcription</keyword>
<evidence type="ECO:0000256" key="4">
    <source>
        <dbReference type="SAM" id="MobiDB-lite"/>
    </source>
</evidence>
<dbReference type="PROSITE" id="PS01124">
    <property type="entry name" value="HTH_ARAC_FAMILY_2"/>
    <property type="match status" value="1"/>
</dbReference>
<dbReference type="RefSeq" id="WP_328957875.1">
    <property type="nucleotide sequence ID" value="NZ_CP108110.1"/>
</dbReference>
<feature type="domain" description="HTH araC/xylS-type" evidence="5">
    <location>
        <begin position="166"/>
        <end position="266"/>
    </location>
</feature>
<evidence type="ECO:0000313" key="7">
    <source>
        <dbReference type="Proteomes" id="UP001432222"/>
    </source>
</evidence>
<dbReference type="PANTHER" id="PTHR46796:SF6">
    <property type="entry name" value="ARAC SUBFAMILY"/>
    <property type="match status" value="1"/>
</dbReference>